<dbReference type="EMBL" id="CP001734">
    <property type="protein sequence ID" value="ACV68403.1"/>
    <property type="molecule type" value="Genomic_DNA"/>
</dbReference>
<evidence type="ECO:0000313" key="9">
    <source>
        <dbReference type="Proteomes" id="UP000001052"/>
    </source>
</evidence>
<feature type="domain" description="Cardiolipin synthase N-terminal" evidence="7">
    <location>
        <begin position="23"/>
        <end position="64"/>
    </location>
</feature>
<dbReference type="GO" id="GO:0005886">
    <property type="term" value="C:plasma membrane"/>
    <property type="evidence" value="ECO:0007669"/>
    <property type="project" value="UniProtKB-SubCell"/>
</dbReference>
<dbReference type="InterPro" id="IPR027379">
    <property type="entry name" value="CLS_N"/>
</dbReference>
<dbReference type="STRING" id="485915.Dret_1115"/>
<evidence type="ECO:0000259" key="7">
    <source>
        <dbReference type="Pfam" id="PF13396"/>
    </source>
</evidence>
<evidence type="ECO:0000256" key="6">
    <source>
        <dbReference type="SAM" id="Phobius"/>
    </source>
</evidence>
<organism evidence="8 9">
    <name type="scientific">Desulfohalobium retbaense (strain ATCC 49708 / DSM 5692 / JCM 16813 / HR100)</name>
    <dbReference type="NCBI Taxonomy" id="485915"/>
    <lineage>
        <taxon>Bacteria</taxon>
        <taxon>Pseudomonadati</taxon>
        <taxon>Thermodesulfobacteriota</taxon>
        <taxon>Desulfovibrionia</taxon>
        <taxon>Desulfovibrionales</taxon>
        <taxon>Desulfohalobiaceae</taxon>
        <taxon>Desulfohalobium</taxon>
    </lineage>
</organism>
<feature type="transmembrane region" description="Helical" evidence="6">
    <location>
        <begin position="43"/>
        <end position="62"/>
    </location>
</feature>
<proteinExistence type="predicted"/>
<evidence type="ECO:0000256" key="5">
    <source>
        <dbReference type="ARBA" id="ARBA00023136"/>
    </source>
</evidence>
<evidence type="ECO:0000256" key="1">
    <source>
        <dbReference type="ARBA" id="ARBA00004651"/>
    </source>
</evidence>
<keyword evidence="3 6" id="KW-0812">Transmembrane</keyword>
<feature type="transmembrane region" description="Helical" evidence="6">
    <location>
        <begin position="9"/>
        <end position="31"/>
    </location>
</feature>
<dbReference type="OrthoDB" id="5348497at2"/>
<dbReference type="eggNOG" id="ENOG5033FK9">
    <property type="taxonomic scope" value="Bacteria"/>
</dbReference>
<reference evidence="8 9" key="2">
    <citation type="journal article" date="2010" name="Stand. Genomic Sci.">
        <title>Complete genome sequence of Desulfohalobium retbaense type strain (HR(100)).</title>
        <authorList>
            <person name="Spring S."/>
            <person name="Nolan M."/>
            <person name="Lapidus A."/>
            <person name="Glavina Del Rio T."/>
            <person name="Copeland A."/>
            <person name="Tice H."/>
            <person name="Cheng J.F."/>
            <person name="Lucas S."/>
            <person name="Land M."/>
            <person name="Chen F."/>
            <person name="Bruce D."/>
            <person name="Goodwin L."/>
            <person name="Pitluck S."/>
            <person name="Ivanova N."/>
            <person name="Mavromatis K."/>
            <person name="Mikhailova N."/>
            <person name="Pati A."/>
            <person name="Chen A."/>
            <person name="Palaniappan K."/>
            <person name="Hauser L."/>
            <person name="Chang Y.J."/>
            <person name="Jeffries C.D."/>
            <person name="Munk C."/>
            <person name="Kiss H."/>
            <person name="Chain P."/>
            <person name="Han C."/>
            <person name="Brettin T."/>
            <person name="Detter J.C."/>
            <person name="Schuler E."/>
            <person name="Goker M."/>
            <person name="Rohde M."/>
            <person name="Bristow J."/>
            <person name="Eisen J.A."/>
            <person name="Markowitz V."/>
            <person name="Hugenholtz P."/>
            <person name="Kyrpides N.C."/>
            <person name="Klenk H.P."/>
        </authorList>
    </citation>
    <scope>NUCLEOTIDE SEQUENCE [LARGE SCALE GENOMIC DNA]</scope>
    <source>
        <strain evidence="8 9">DSM 5692</strain>
    </source>
</reference>
<keyword evidence="9" id="KW-1185">Reference proteome</keyword>
<evidence type="ECO:0000313" key="8">
    <source>
        <dbReference type="EMBL" id="ACV68403.1"/>
    </source>
</evidence>
<accession>C8X280</accession>
<dbReference type="KEGG" id="drt:Dret_1115"/>
<protein>
    <recommendedName>
        <fullName evidence="7">Cardiolipin synthase N-terminal domain-containing protein</fullName>
    </recommendedName>
</protein>
<reference evidence="9" key="1">
    <citation type="submission" date="2009-09" db="EMBL/GenBank/DDBJ databases">
        <title>The complete chromosome of Desulfohalobium retbaense DSM 5692.</title>
        <authorList>
            <consortium name="US DOE Joint Genome Institute (JGI-PGF)"/>
            <person name="Lucas S."/>
            <person name="Copeland A."/>
            <person name="Lapidus A."/>
            <person name="Glavina del Rio T."/>
            <person name="Dalin E."/>
            <person name="Tice H."/>
            <person name="Bruce D."/>
            <person name="Goodwin L."/>
            <person name="Pitluck S."/>
            <person name="Kyrpides N."/>
            <person name="Mavromatis K."/>
            <person name="Ivanova N."/>
            <person name="Mikhailova N."/>
            <person name="Munk A.C."/>
            <person name="Brettin T."/>
            <person name="Detter J.C."/>
            <person name="Han C."/>
            <person name="Tapia R."/>
            <person name="Larimer F."/>
            <person name="Land M."/>
            <person name="Hauser L."/>
            <person name="Markowitz V."/>
            <person name="Cheng J.-F."/>
            <person name="Hugenholtz P."/>
            <person name="Woyke T."/>
            <person name="Wu D."/>
            <person name="Spring S."/>
            <person name="Klenk H.-P."/>
            <person name="Eisen J.A."/>
        </authorList>
    </citation>
    <scope>NUCLEOTIDE SEQUENCE [LARGE SCALE GENOMIC DNA]</scope>
    <source>
        <strain evidence="9">DSM 5692</strain>
    </source>
</reference>
<gene>
    <name evidence="8" type="ordered locus">Dret_1115</name>
</gene>
<dbReference type="HOGENOM" id="CLU_176001_7_0_7"/>
<evidence type="ECO:0000256" key="4">
    <source>
        <dbReference type="ARBA" id="ARBA00022989"/>
    </source>
</evidence>
<dbReference type="RefSeq" id="WP_015751554.1">
    <property type="nucleotide sequence ID" value="NC_013223.1"/>
</dbReference>
<sequence>MAGLPPETLALFAVALIVPILPNLWSIWHIFRSDFATAQEKMAWLGAAVFIPFLGGLAYVCIGRRRAKRVI</sequence>
<dbReference type="Proteomes" id="UP000001052">
    <property type="component" value="Chromosome"/>
</dbReference>
<evidence type="ECO:0000256" key="3">
    <source>
        <dbReference type="ARBA" id="ARBA00022692"/>
    </source>
</evidence>
<dbReference type="AlphaFoldDB" id="C8X280"/>
<keyword evidence="2" id="KW-1003">Cell membrane</keyword>
<keyword evidence="4 6" id="KW-1133">Transmembrane helix</keyword>
<dbReference type="Pfam" id="PF13396">
    <property type="entry name" value="PLDc_N"/>
    <property type="match status" value="1"/>
</dbReference>
<name>C8X280_DESRD</name>
<keyword evidence="5 6" id="KW-0472">Membrane</keyword>
<comment type="subcellular location">
    <subcellularLocation>
        <location evidence="1">Cell membrane</location>
        <topology evidence="1">Multi-pass membrane protein</topology>
    </subcellularLocation>
</comment>
<evidence type="ECO:0000256" key="2">
    <source>
        <dbReference type="ARBA" id="ARBA00022475"/>
    </source>
</evidence>